<dbReference type="PANTHER" id="PTHR46300">
    <property type="entry name" value="P450, PUTATIVE (EUROFUNG)-RELATED-RELATED"/>
    <property type="match status" value="1"/>
</dbReference>
<dbReference type="InterPro" id="IPR002401">
    <property type="entry name" value="Cyt_P450_E_grp-I"/>
</dbReference>
<dbReference type="GO" id="GO:0016705">
    <property type="term" value="F:oxidoreductase activity, acting on paired donors, with incorporation or reduction of molecular oxygen"/>
    <property type="evidence" value="ECO:0007669"/>
    <property type="project" value="InterPro"/>
</dbReference>
<dbReference type="Pfam" id="PF00067">
    <property type="entry name" value="p450"/>
    <property type="match status" value="1"/>
</dbReference>
<gene>
    <name evidence="16" type="ORF">D9619_000271</name>
</gene>
<dbReference type="InterPro" id="IPR017972">
    <property type="entry name" value="Cyt_P450_CS"/>
</dbReference>
<dbReference type="EMBL" id="JAACJJ010000028">
    <property type="protein sequence ID" value="KAF5321389.1"/>
    <property type="molecule type" value="Genomic_DNA"/>
</dbReference>
<comment type="similarity">
    <text evidence="4 15">Belongs to the cytochrome P450 family.</text>
</comment>
<evidence type="ECO:0000256" key="9">
    <source>
        <dbReference type="ARBA" id="ARBA00023002"/>
    </source>
</evidence>
<comment type="subcellular location">
    <subcellularLocation>
        <location evidence="2">Membrane</location>
        <topology evidence="2">Single-pass membrane protein</topology>
    </subcellularLocation>
</comment>
<dbReference type="GO" id="GO:0005506">
    <property type="term" value="F:iron ion binding"/>
    <property type="evidence" value="ECO:0007669"/>
    <property type="project" value="InterPro"/>
</dbReference>
<dbReference type="GO" id="GO:0004497">
    <property type="term" value="F:monooxygenase activity"/>
    <property type="evidence" value="ECO:0007669"/>
    <property type="project" value="UniProtKB-KW"/>
</dbReference>
<dbReference type="InterPro" id="IPR036396">
    <property type="entry name" value="Cyt_P450_sf"/>
</dbReference>
<dbReference type="PROSITE" id="PS00086">
    <property type="entry name" value="CYTOCHROME_P450"/>
    <property type="match status" value="1"/>
</dbReference>
<evidence type="ECO:0000256" key="7">
    <source>
        <dbReference type="ARBA" id="ARBA00022723"/>
    </source>
</evidence>
<evidence type="ECO:0000256" key="4">
    <source>
        <dbReference type="ARBA" id="ARBA00010617"/>
    </source>
</evidence>
<comment type="cofactor">
    <cofactor evidence="1 14">
        <name>heme</name>
        <dbReference type="ChEBI" id="CHEBI:30413"/>
    </cofactor>
</comment>
<keyword evidence="17" id="KW-1185">Reference proteome</keyword>
<evidence type="ECO:0000256" key="6">
    <source>
        <dbReference type="ARBA" id="ARBA00022692"/>
    </source>
</evidence>
<evidence type="ECO:0000256" key="10">
    <source>
        <dbReference type="ARBA" id="ARBA00023004"/>
    </source>
</evidence>
<dbReference type="Proteomes" id="UP000567179">
    <property type="component" value="Unassembled WGS sequence"/>
</dbReference>
<evidence type="ECO:0000256" key="5">
    <source>
        <dbReference type="ARBA" id="ARBA00022617"/>
    </source>
</evidence>
<keyword evidence="10 14" id="KW-0408">Iron</keyword>
<accession>A0A8H5F2N4</accession>
<reference evidence="16 17" key="1">
    <citation type="journal article" date="2020" name="ISME J.">
        <title>Uncovering the hidden diversity of litter-decomposition mechanisms in mushroom-forming fungi.</title>
        <authorList>
            <person name="Floudas D."/>
            <person name="Bentzer J."/>
            <person name="Ahren D."/>
            <person name="Johansson T."/>
            <person name="Persson P."/>
            <person name="Tunlid A."/>
        </authorList>
    </citation>
    <scope>NUCLEOTIDE SEQUENCE [LARGE SCALE GENOMIC DNA]</scope>
    <source>
        <strain evidence="16 17">CBS 101986</strain>
    </source>
</reference>
<keyword evidence="5 14" id="KW-0349">Heme</keyword>
<dbReference type="InterPro" id="IPR050364">
    <property type="entry name" value="Cytochrome_P450_fung"/>
</dbReference>
<evidence type="ECO:0008006" key="18">
    <source>
        <dbReference type="Google" id="ProtNLM"/>
    </source>
</evidence>
<comment type="pathway">
    <text evidence="3">Secondary metabolite biosynthesis.</text>
</comment>
<dbReference type="GO" id="GO:0016020">
    <property type="term" value="C:membrane"/>
    <property type="evidence" value="ECO:0007669"/>
    <property type="project" value="UniProtKB-SubCell"/>
</dbReference>
<dbReference type="Gene3D" id="1.10.630.10">
    <property type="entry name" value="Cytochrome P450"/>
    <property type="match status" value="1"/>
</dbReference>
<keyword evidence="7 14" id="KW-0479">Metal-binding</keyword>
<dbReference type="PANTHER" id="PTHR46300:SF2">
    <property type="entry name" value="CYTOCHROME P450 MONOOXYGENASE ALNH-RELATED"/>
    <property type="match status" value="1"/>
</dbReference>
<dbReference type="PRINTS" id="PR00463">
    <property type="entry name" value="EP450I"/>
</dbReference>
<sequence length="150" mass="17585">MMYTMELFKRYYERSRHVIRLHPPSSYSWSVPEMFPDPEAFKPERFIDTTSPRLKNFDLPFGFGRRSCPGIHLARNSLFINIARLLWGFQIKPALDEKGNEIIPDCNAYTNGFNSRPVSFPCRFIPRSPKITLCIETEWKAVQPRLEVSL</sequence>
<keyword evidence="11 15" id="KW-0503">Monooxygenase</keyword>
<evidence type="ECO:0000256" key="13">
    <source>
        <dbReference type="ARBA" id="ARBA00023180"/>
    </source>
</evidence>
<evidence type="ECO:0000256" key="14">
    <source>
        <dbReference type="PIRSR" id="PIRSR602401-1"/>
    </source>
</evidence>
<evidence type="ECO:0000256" key="2">
    <source>
        <dbReference type="ARBA" id="ARBA00004167"/>
    </source>
</evidence>
<organism evidence="16 17">
    <name type="scientific">Psilocybe cf. subviscida</name>
    <dbReference type="NCBI Taxonomy" id="2480587"/>
    <lineage>
        <taxon>Eukaryota</taxon>
        <taxon>Fungi</taxon>
        <taxon>Dikarya</taxon>
        <taxon>Basidiomycota</taxon>
        <taxon>Agaricomycotina</taxon>
        <taxon>Agaricomycetes</taxon>
        <taxon>Agaricomycetidae</taxon>
        <taxon>Agaricales</taxon>
        <taxon>Agaricineae</taxon>
        <taxon>Strophariaceae</taxon>
        <taxon>Psilocybe</taxon>
    </lineage>
</organism>
<keyword evidence="8" id="KW-1133">Transmembrane helix</keyword>
<evidence type="ECO:0000313" key="16">
    <source>
        <dbReference type="EMBL" id="KAF5321389.1"/>
    </source>
</evidence>
<evidence type="ECO:0000256" key="8">
    <source>
        <dbReference type="ARBA" id="ARBA00022989"/>
    </source>
</evidence>
<keyword evidence="13" id="KW-0325">Glycoprotein</keyword>
<dbReference type="GO" id="GO:0020037">
    <property type="term" value="F:heme binding"/>
    <property type="evidence" value="ECO:0007669"/>
    <property type="project" value="InterPro"/>
</dbReference>
<evidence type="ECO:0000256" key="1">
    <source>
        <dbReference type="ARBA" id="ARBA00001971"/>
    </source>
</evidence>
<evidence type="ECO:0000256" key="3">
    <source>
        <dbReference type="ARBA" id="ARBA00005179"/>
    </source>
</evidence>
<feature type="binding site" description="axial binding residue" evidence="14">
    <location>
        <position position="68"/>
    </location>
    <ligand>
        <name>heme</name>
        <dbReference type="ChEBI" id="CHEBI:30413"/>
    </ligand>
    <ligandPart>
        <name>Fe</name>
        <dbReference type="ChEBI" id="CHEBI:18248"/>
    </ligandPart>
</feature>
<protein>
    <recommendedName>
        <fullName evidence="18">Cytochrome P450</fullName>
    </recommendedName>
</protein>
<keyword evidence="12" id="KW-0472">Membrane</keyword>
<dbReference type="AlphaFoldDB" id="A0A8H5F2N4"/>
<keyword evidence="6" id="KW-0812">Transmembrane</keyword>
<comment type="caution">
    <text evidence="16">The sequence shown here is derived from an EMBL/GenBank/DDBJ whole genome shotgun (WGS) entry which is preliminary data.</text>
</comment>
<dbReference type="SUPFAM" id="SSF48264">
    <property type="entry name" value="Cytochrome P450"/>
    <property type="match status" value="1"/>
</dbReference>
<dbReference type="InterPro" id="IPR001128">
    <property type="entry name" value="Cyt_P450"/>
</dbReference>
<proteinExistence type="inferred from homology"/>
<evidence type="ECO:0000256" key="11">
    <source>
        <dbReference type="ARBA" id="ARBA00023033"/>
    </source>
</evidence>
<evidence type="ECO:0000256" key="12">
    <source>
        <dbReference type="ARBA" id="ARBA00023136"/>
    </source>
</evidence>
<dbReference type="OrthoDB" id="3934656at2759"/>
<name>A0A8H5F2N4_9AGAR</name>
<keyword evidence="9 15" id="KW-0560">Oxidoreductase</keyword>
<evidence type="ECO:0000256" key="15">
    <source>
        <dbReference type="RuleBase" id="RU000461"/>
    </source>
</evidence>
<evidence type="ECO:0000313" key="17">
    <source>
        <dbReference type="Proteomes" id="UP000567179"/>
    </source>
</evidence>